<comment type="caution">
    <text evidence="2">The sequence shown here is derived from an EMBL/GenBank/DDBJ whole genome shotgun (WGS) entry which is preliminary data.</text>
</comment>
<organism evidence="2 3">
    <name type="scientific">Knufia peltigerae</name>
    <dbReference type="NCBI Taxonomy" id="1002370"/>
    <lineage>
        <taxon>Eukaryota</taxon>
        <taxon>Fungi</taxon>
        <taxon>Dikarya</taxon>
        <taxon>Ascomycota</taxon>
        <taxon>Pezizomycotina</taxon>
        <taxon>Eurotiomycetes</taxon>
        <taxon>Chaetothyriomycetidae</taxon>
        <taxon>Chaetothyriales</taxon>
        <taxon>Trichomeriaceae</taxon>
        <taxon>Knufia</taxon>
    </lineage>
</organism>
<feature type="transmembrane region" description="Helical" evidence="1">
    <location>
        <begin position="6"/>
        <end position="28"/>
    </location>
</feature>
<keyword evidence="1" id="KW-0472">Membrane</keyword>
<keyword evidence="1" id="KW-1133">Transmembrane helix</keyword>
<sequence>MLSKGVVVAIILAVVGACFVIIIIHRCFFGPRGFGTRWVGGWIHNPRAFEAKKRRSMKKENDLRRDQEEDTTKGTPVWFSRWVKNGNLRHWVVYTHHTKYELRLPSDMTTLEKIAKTVLSTSQYICTPAAWDKEKEMMEMRQEYIEQDGRPYAEGYYICLIGWTSHSKAEVDDRFATVARQLGNYSVYHNCQTLLKLFAKEILNSHRAADHGWFAQNVKTEFQKLLDLPPTEEIVARQFQMLEAAMQGDYSQQMTLQQQNHVHAAHHRFIEGVVQQAVQRHAHHAGGHGGAPAPWMYTPGMPMGPPAATQPIMMGR</sequence>
<accession>A0AA39D0A3</accession>
<evidence type="ECO:0000256" key="1">
    <source>
        <dbReference type="SAM" id="Phobius"/>
    </source>
</evidence>
<keyword evidence="1" id="KW-0812">Transmembrane</keyword>
<dbReference type="Proteomes" id="UP001172681">
    <property type="component" value="Unassembled WGS sequence"/>
</dbReference>
<dbReference type="EMBL" id="JAPDRN010000011">
    <property type="protein sequence ID" value="KAJ9641760.1"/>
    <property type="molecule type" value="Genomic_DNA"/>
</dbReference>
<proteinExistence type="predicted"/>
<evidence type="ECO:0000313" key="3">
    <source>
        <dbReference type="Proteomes" id="UP001172681"/>
    </source>
</evidence>
<dbReference type="PROSITE" id="PS51257">
    <property type="entry name" value="PROKAR_LIPOPROTEIN"/>
    <property type="match status" value="1"/>
</dbReference>
<gene>
    <name evidence="2" type="ORF">H2204_002823</name>
</gene>
<protein>
    <submittedName>
        <fullName evidence="2">Uncharacterized protein</fullName>
    </submittedName>
</protein>
<name>A0AA39D0A3_9EURO</name>
<dbReference type="AlphaFoldDB" id="A0AA39D0A3"/>
<keyword evidence="3" id="KW-1185">Reference proteome</keyword>
<reference evidence="2" key="1">
    <citation type="submission" date="2022-10" db="EMBL/GenBank/DDBJ databases">
        <title>Culturing micro-colonial fungi from biological soil crusts in the Mojave desert and describing Neophaeococcomyces mojavensis, and introducing the new genera and species Taxawa tesnikishii.</title>
        <authorList>
            <person name="Kurbessoian T."/>
            <person name="Stajich J.E."/>
        </authorList>
    </citation>
    <scope>NUCLEOTIDE SEQUENCE</scope>
    <source>
        <strain evidence="2">TK_35</strain>
    </source>
</reference>
<evidence type="ECO:0000313" key="2">
    <source>
        <dbReference type="EMBL" id="KAJ9641760.1"/>
    </source>
</evidence>